<organism evidence="1">
    <name type="scientific">Anguilla anguilla</name>
    <name type="common">European freshwater eel</name>
    <name type="synonym">Muraena anguilla</name>
    <dbReference type="NCBI Taxonomy" id="7936"/>
    <lineage>
        <taxon>Eukaryota</taxon>
        <taxon>Metazoa</taxon>
        <taxon>Chordata</taxon>
        <taxon>Craniata</taxon>
        <taxon>Vertebrata</taxon>
        <taxon>Euteleostomi</taxon>
        <taxon>Actinopterygii</taxon>
        <taxon>Neopterygii</taxon>
        <taxon>Teleostei</taxon>
        <taxon>Anguilliformes</taxon>
        <taxon>Anguillidae</taxon>
        <taxon>Anguilla</taxon>
    </lineage>
</organism>
<protein>
    <submittedName>
        <fullName evidence="1">Uncharacterized protein</fullName>
    </submittedName>
</protein>
<reference evidence="1" key="1">
    <citation type="submission" date="2014-11" db="EMBL/GenBank/DDBJ databases">
        <authorList>
            <person name="Amaro Gonzalez C."/>
        </authorList>
    </citation>
    <scope>NUCLEOTIDE SEQUENCE</scope>
</reference>
<reference evidence="1" key="2">
    <citation type="journal article" date="2015" name="Fish Shellfish Immunol.">
        <title>Early steps in the European eel (Anguilla anguilla)-Vibrio vulnificus interaction in the gills: Role of the RtxA13 toxin.</title>
        <authorList>
            <person name="Callol A."/>
            <person name="Pajuelo D."/>
            <person name="Ebbesson L."/>
            <person name="Teles M."/>
            <person name="MacKenzie S."/>
            <person name="Amaro C."/>
        </authorList>
    </citation>
    <scope>NUCLEOTIDE SEQUENCE</scope>
</reference>
<dbReference type="AlphaFoldDB" id="A0A0E9V6Y9"/>
<proteinExistence type="predicted"/>
<dbReference type="EMBL" id="GBXM01035564">
    <property type="protein sequence ID" value="JAH73013.1"/>
    <property type="molecule type" value="Transcribed_RNA"/>
</dbReference>
<accession>A0A0E9V6Y9</accession>
<evidence type="ECO:0000313" key="1">
    <source>
        <dbReference type="EMBL" id="JAH73013.1"/>
    </source>
</evidence>
<sequence>MSSILQKEKRYYICIHIFLIIGEKGFSEMYNNVILL</sequence>
<name>A0A0E9V6Y9_ANGAN</name>